<proteinExistence type="inferred from homology"/>
<evidence type="ECO:0000256" key="7">
    <source>
        <dbReference type="SAM" id="Phobius"/>
    </source>
</evidence>
<keyword evidence="3" id="KW-0285">Flavoprotein</keyword>
<dbReference type="CDD" id="cd02144">
    <property type="entry name" value="iodotyrosine_dehalogenase"/>
    <property type="match status" value="1"/>
</dbReference>
<keyword evidence="7" id="KW-1133">Transmembrane helix</keyword>
<dbReference type="PANTHER" id="PTHR23026:SF90">
    <property type="entry name" value="IODOTYROSINE DEIODINASE 1"/>
    <property type="match status" value="1"/>
</dbReference>
<evidence type="ECO:0000256" key="1">
    <source>
        <dbReference type="ARBA" id="ARBA00001917"/>
    </source>
</evidence>
<feature type="transmembrane region" description="Helical" evidence="7">
    <location>
        <begin position="230"/>
        <end position="251"/>
    </location>
</feature>
<dbReference type="AlphaFoldDB" id="A0AAN8NUG2"/>
<dbReference type="GO" id="GO:0005886">
    <property type="term" value="C:plasma membrane"/>
    <property type="evidence" value="ECO:0007669"/>
    <property type="project" value="TreeGrafter"/>
</dbReference>
<evidence type="ECO:0000256" key="2">
    <source>
        <dbReference type="ARBA" id="ARBA00007118"/>
    </source>
</evidence>
<dbReference type="PANTHER" id="PTHR23026">
    <property type="entry name" value="NADPH NITROREDUCTASE"/>
    <property type="match status" value="1"/>
</dbReference>
<protein>
    <recommendedName>
        <fullName evidence="8">Nitroreductase domain-containing protein</fullName>
    </recommendedName>
</protein>
<evidence type="ECO:0000256" key="5">
    <source>
        <dbReference type="ARBA" id="ARBA00023002"/>
    </source>
</evidence>
<evidence type="ECO:0000313" key="10">
    <source>
        <dbReference type="Proteomes" id="UP001372834"/>
    </source>
</evidence>
<dbReference type="InterPro" id="IPR029479">
    <property type="entry name" value="Nitroreductase"/>
</dbReference>
<dbReference type="Pfam" id="PF00881">
    <property type="entry name" value="Nitroreductase"/>
    <property type="match status" value="1"/>
</dbReference>
<feature type="domain" description="Nitroreductase" evidence="8">
    <location>
        <begin position="118"/>
        <end position="286"/>
    </location>
</feature>
<feature type="transmembrane region" description="Helical" evidence="7">
    <location>
        <begin position="12"/>
        <end position="28"/>
    </location>
</feature>
<sequence length="308" mass="35059">MSKLDNWLIENWHVVFTALICFAIANIVRARVMKSNRTVSNTGRREKSRRDSGCEKTPDQVADLDGDEDDHNTNASDSGSEIQSALPKDLKHIPFKYNKPSKEKSIERANEFYNCMNARRTIRHFSSEPVPQEIIHSIIKTAGTSPSGAHTEPWMYVVVSNLEMKRKIRKIVEEEELINYTRRMGIKWTTDLKPLKTNWVKEYLTDAPYLILVFKQMYSFKDDGTKKVHYYNEISVSIAAGFLLAAIHYAGLVSLTSTPLNCGPALRALLGRPTYEKLMLLLPVGYPSDGALVPDLQRKPLQEIMIEI</sequence>
<keyword evidence="4" id="KW-0288">FMN</keyword>
<evidence type="ECO:0000313" key="9">
    <source>
        <dbReference type="EMBL" id="KAK6622707.1"/>
    </source>
</evidence>
<feature type="compositionally biased region" description="Polar residues" evidence="6">
    <location>
        <begin position="73"/>
        <end position="83"/>
    </location>
</feature>
<evidence type="ECO:0000259" key="8">
    <source>
        <dbReference type="Pfam" id="PF00881"/>
    </source>
</evidence>
<comment type="caution">
    <text evidence="9">The sequence shown here is derived from an EMBL/GenBank/DDBJ whole genome shotgun (WGS) entry which is preliminary data.</text>
</comment>
<dbReference type="FunFam" id="3.40.109.10:FF:000004">
    <property type="entry name" value="Iodotyrosine deiodinase 1"/>
    <property type="match status" value="1"/>
</dbReference>
<dbReference type="GO" id="GO:0032553">
    <property type="term" value="F:ribonucleotide binding"/>
    <property type="evidence" value="ECO:0007669"/>
    <property type="project" value="UniProtKB-ARBA"/>
</dbReference>
<evidence type="ECO:0000256" key="6">
    <source>
        <dbReference type="SAM" id="MobiDB-lite"/>
    </source>
</evidence>
<dbReference type="InterPro" id="IPR000415">
    <property type="entry name" value="Nitroreductase-like"/>
</dbReference>
<evidence type="ECO:0000256" key="3">
    <source>
        <dbReference type="ARBA" id="ARBA00022630"/>
    </source>
</evidence>
<dbReference type="Proteomes" id="UP001372834">
    <property type="component" value="Unassembled WGS sequence"/>
</dbReference>
<feature type="region of interest" description="Disordered" evidence="6">
    <location>
        <begin position="38"/>
        <end position="83"/>
    </location>
</feature>
<reference evidence="9 10" key="1">
    <citation type="submission" date="2023-10" db="EMBL/GenBank/DDBJ databases">
        <title>Genomes of two closely related lineages of the louse Polyplax serrata with different host specificities.</title>
        <authorList>
            <person name="Martinu J."/>
            <person name="Tarabai H."/>
            <person name="Stefka J."/>
            <person name="Hypsa V."/>
        </authorList>
    </citation>
    <scope>NUCLEOTIDE SEQUENCE [LARGE SCALE GENOMIC DNA]</scope>
    <source>
        <strain evidence="9">HR10_N</strain>
    </source>
</reference>
<accession>A0AAN8NUG2</accession>
<dbReference type="Gene3D" id="3.40.109.10">
    <property type="entry name" value="NADH Oxidase"/>
    <property type="match status" value="1"/>
</dbReference>
<dbReference type="EMBL" id="JAWJWE010000038">
    <property type="protein sequence ID" value="KAK6622707.1"/>
    <property type="molecule type" value="Genomic_DNA"/>
</dbReference>
<organism evidence="9 10">
    <name type="scientific">Polyplax serrata</name>
    <name type="common">Common mouse louse</name>
    <dbReference type="NCBI Taxonomy" id="468196"/>
    <lineage>
        <taxon>Eukaryota</taxon>
        <taxon>Metazoa</taxon>
        <taxon>Ecdysozoa</taxon>
        <taxon>Arthropoda</taxon>
        <taxon>Hexapoda</taxon>
        <taxon>Insecta</taxon>
        <taxon>Pterygota</taxon>
        <taxon>Neoptera</taxon>
        <taxon>Paraneoptera</taxon>
        <taxon>Psocodea</taxon>
        <taxon>Troctomorpha</taxon>
        <taxon>Phthiraptera</taxon>
        <taxon>Anoplura</taxon>
        <taxon>Polyplacidae</taxon>
        <taxon>Polyplax</taxon>
    </lineage>
</organism>
<feature type="compositionally biased region" description="Basic and acidic residues" evidence="6">
    <location>
        <begin position="43"/>
        <end position="58"/>
    </location>
</feature>
<dbReference type="GO" id="GO:0006570">
    <property type="term" value="P:tyrosine metabolic process"/>
    <property type="evidence" value="ECO:0007669"/>
    <property type="project" value="TreeGrafter"/>
</dbReference>
<dbReference type="SUPFAM" id="SSF55469">
    <property type="entry name" value="FMN-dependent nitroreductase-like"/>
    <property type="match status" value="1"/>
</dbReference>
<keyword evidence="7" id="KW-0812">Transmembrane</keyword>
<comment type="similarity">
    <text evidence="2">Belongs to the nitroreductase family.</text>
</comment>
<gene>
    <name evidence="9" type="ORF">RUM43_008549</name>
</gene>
<dbReference type="GO" id="GO:0140616">
    <property type="term" value="F:iodotyrosine deiodinase activity"/>
    <property type="evidence" value="ECO:0007669"/>
    <property type="project" value="UniProtKB-ARBA"/>
</dbReference>
<keyword evidence="7" id="KW-0472">Membrane</keyword>
<name>A0AAN8NUG2_POLSC</name>
<evidence type="ECO:0000256" key="4">
    <source>
        <dbReference type="ARBA" id="ARBA00022643"/>
    </source>
</evidence>
<dbReference type="InterPro" id="IPR050627">
    <property type="entry name" value="Nitroreductase/BluB"/>
</dbReference>
<keyword evidence="5" id="KW-0560">Oxidoreductase</keyword>
<comment type="cofactor">
    <cofactor evidence="1">
        <name>FMN</name>
        <dbReference type="ChEBI" id="CHEBI:58210"/>
    </cofactor>
</comment>